<dbReference type="Gene3D" id="3.80.10.10">
    <property type="entry name" value="Ribonuclease Inhibitor"/>
    <property type="match status" value="1"/>
</dbReference>
<protein>
    <recommendedName>
        <fullName evidence="4">F-box domain-containing protein</fullName>
    </recommendedName>
</protein>
<proteinExistence type="predicted"/>
<organism evidence="2 3">
    <name type="scientific">Adineta steineri</name>
    <dbReference type="NCBI Taxonomy" id="433720"/>
    <lineage>
        <taxon>Eukaryota</taxon>
        <taxon>Metazoa</taxon>
        <taxon>Spiralia</taxon>
        <taxon>Gnathifera</taxon>
        <taxon>Rotifera</taxon>
        <taxon>Eurotatoria</taxon>
        <taxon>Bdelloidea</taxon>
        <taxon>Adinetida</taxon>
        <taxon>Adinetidae</taxon>
        <taxon>Adineta</taxon>
    </lineage>
</organism>
<dbReference type="InterPro" id="IPR032675">
    <property type="entry name" value="LRR_dom_sf"/>
</dbReference>
<dbReference type="Proteomes" id="UP000663877">
    <property type="component" value="Unassembled WGS sequence"/>
</dbReference>
<evidence type="ECO:0000313" key="1">
    <source>
        <dbReference type="EMBL" id="CAF1473913.1"/>
    </source>
</evidence>
<evidence type="ECO:0000313" key="3">
    <source>
        <dbReference type="Proteomes" id="UP000663832"/>
    </source>
</evidence>
<keyword evidence="3" id="KW-1185">Reference proteome</keyword>
<name>A0A816DI04_9BILA</name>
<evidence type="ECO:0000313" key="2">
    <source>
        <dbReference type="EMBL" id="CAF1636670.1"/>
    </source>
</evidence>
<comment type="caution">
    <text evidence="2">The sequence shown here is derived from an EMBL/GenBank/DDBJ whole genome shotgun (WGS) entry which is preliminary data.</text>
</comment>
<accession>A0A816DI04</accession>
<dbReference type="OrthoDB" id="10103967at2759"/>
<dbReference type="EMBL" id="CAJNOM010002723">
    <property type="protein sequence ID" value="CAF1636670.1"/>
    <property type="molecule type" value="Genomic_DNA"/>
</dbReference>
<evidence type="ECO:0008006" key="4">
    <source>
        <dbReference type="Google" id="ProtNLM"/>
    </source>
</evidence>
<sequence>MEKLLTISNKHHSGIELLSVELWREIFDYFNVNDLWYSFRGLNKHIDGIIDQVQLHLNLERKGKYDYYIKNILPFIDVVNIRSLKLRKHNRIKHFFSISSLQSLVQLRLLSLEYIYSFDDNLFTFWNQLSSLKYLRSLRVIFGSKFRSNNDLEEKQFIIRSIFTQDFCPLLNCIIIKNYGNDSVNTELPIPSLIQTTKTTNIKYLTIDRLTFVDLIELLPALQKTKSFCIDDEFFCNDQLFTQRIVPITMSLMPECSKLDLSVPADMTFEHIEYILKHTPNLKKLIITNDWHLLDAKKWESILAVRCLRLLEFELTCNGADNDTDYEEAGYDFEAECKMTTFWTERNSVVMHESYGEDDFYFTIVKFHIGKVSYLQFLSRLILQKSGQAYIFSSF</sequence>
<dbReference type="Proteomes" id="UP000663832">
    <property type="component" value="Unassembled WGS sequence"/>
</dbReference>
<dbReference type="AlphaFoldDB" id="A0A816DI04"/>
<reference evidence="2" key="1">
    <citation type="submission" date="2021-02" db="EMBL/GenBank/DDBJ databases">
        <authorList>
            <person name="Nowell W R."/>
        </authorList>
    </citation>
    <scope>NUCLEOTIDE SEQUENCE</scope>
</reference>
<dbReference type="EMBL" id="CAJNOI010002402">
    <property type="protein sequence ID" value="CAF1473913.1"/>
    <property type="molecule type" value="Genomic_DNA"/>
</dbReference>
<gene>
    <name evidence="1" type="ORF">BJG266_LOCUS41686</name>
    <name evidence="2" type="ORF">QVE165_LOCUS58562</name>
</gene>